<organism evidence="2 3">
    <name type="scientific">Rhododendron simsii</name>
    <name type="common">Sims's rhododendron</name>
    <dbReference type="NCBI Taxonomy" id="118357"/>
    <lineage>
        <taxon>Eukaryota</taxon>
        <taxon>Viridiplantae</taxon>
        <taxon>Streptophyta</taxon>
        <taxon>Embryophyta</taxon>
        <taxon>Tracheophyta</taxon>
        <taxon>Spermatophyta</taxon>
        <taxon>Magnoliopsida</taxon>
        <taxon>eudicotyledons</taxon>
        <taxon>Gunneridae</taxon>
        <taxon>Pentapetalae</taxon>
        <taxon>asterids</taxon>
        <taxon>Ericales</taxon>
        <taxon>Ericaceae</taxon>
        <taxon>Ericoideae</taxon>
        <taxon>Rhodoreae</taxon>
        <taxon>Rhododendron</taxon>
    </lineage>
</organism>
<feature type="region of interest" description="Disordered" evidence="1">
    <location>
        <begin position="1"/>
        <end position="29"/>
    </location>
</feature>
<evidence type="ECO:0000313" key="3">
    <source>
        <dbReference type="Proteomes" id="UP000626092"/>
    </source>
</evidence>
<dbReference type="Proteomes" id="UP000626092">
    <property type="component" value="Unassembled WGS sequence"/>
</dbReference>
<dbReference type="AlphaFoldDB" id="A0A834GKM9"/>
<feature type="compositionally biased region" description="Polar residues" evidence="1">
    <location>
        <begin position="1"/>
        <end position="10"/>
    </location>
</feature>
<feature type="compositionally biased region" description="Basic and acidic residues" evidence="1">
    <location>
        <begin position="57"/>
        <end position="70"/>
    </location>
</feature>
<evidence type="ECO:0000313" key="2">
    <source>
        <dbReference type="EMBL" id="KAF7137609.1"/>
    </source>
</evidence>
<protein>
    <submittedName>
        <fullName evidence="2">Uncharacterized protein</fullName>
    </submittedName>
</protein>
<dbReference type="EMBL" id="WJXA01000007">
    <property type="protein sequence ID" value="KAF7137609.1"/>
    <property type="molecule type" value="Genomic_DNA"/>
</dbReference>
<evidence type="ECO:0000256" key="1">
    <source>
        <dbReference type="SAM" id="MobiDB-lite"/>
    </source>
</evidence>
<gene>
    <name evidence="2" type="ORF">RHSIM_Rhsim07G0211100</name>
</gene>
<reference evidence="2" key="1">
    <citation type="submission" date="2019-11" db="EMBL/GenBank/DDBJ databases">
        <authorList>
            <person name="Liu Y."/>
            <person name="Hou J."/>
            <person name="Li T.-Q."/>
            <person name="Guan C.-H."/>
            <person name="Wu X."/>
            <person name="Wu H.-Z."/>
            <person name="Ling F."/>
            <person name="Zhang R."/>
            <person name="Shi X.-G."/>
            <person name="Ren J.-P."/>
            <person name="Chen E.-F."/>
            <person name="Sun J.-M."/>
        </authorList>
    </citation>
    <scope>NUCLEOTIDE SEQUENCE</scope>
    <source>
        <strain evidence="2">Adult_tree_wgs_1</strain>
        <tissue evidence="2">Leaves</tissue>
    </source>
</reference>
<feature type="region of interest" description="Disordered" evidence="1">
    <location>
        <begin position="57"/>
        <end position="79"/>
    </location>
</feature>
<proteinExistence type="predicted"/>
<accession>A0A834GKM9</accession>
<keyword evidence="3" id="KW-1185">Reference proteome</keyword>
<comment type="caution">
    <text evidence="2">The sequence shown here is derived from an EMBL/GenBank/DDBJ whole genome shotgun (WGS) entry which is preliminary data.</text>
</comment>
<name>A0A834GKM9_RHOSS</name>
<sequence length="79" mass="8565">MLPSSMSVSWSMEEATGSGNGSQKSSPAEEALKWAALEKLPTYARLQTSIIKTFAEKGDSENSKEVDLNDRAQLIDSLT</sequence>